<accession>K2FW21</accession>
<dbReference type="AlphaFoldDB" id="K2FW21"/>
<comment type="caution">
    <text evidence="1">The sequence shown here is derived from an EMBL/GenBank/DDBJ whole genome shotgun (WGS) entry which is preliminary data.</text>
</comment>
<organism evidence="1">
    <name type="scientific">uncultured bacterium</name>
    <name type="common">gcode 4</name>
    <dbReference type="NCBI Taxonomy" id="1234023"/>
    <lineage>
        <taxon>Bacteria</taxon>
        <taxon>environmental samples</taxon>
    </lineage>
</organism>
<gene>
    <name evidence="1" type="ORF">ACD_4C00445G0003</name>
</gene>
<reference evidence="1" key="1">
    <citation type="journal article" date="2012" name="Science">
        <title>Fermentation, hydrogen, and sulfur metabolism in multiple uncultivated bacterial phyla.</title>
        <authorList>
            <person name="Wrighton K.C."/>
            <person name="Thomas B.C."/>
            <person name="Sharon I."/>
            <person name="Miller C.S."/>
            <person name="Castelle C.J."/>
            <person name="VerBerkmoes N.C."/>
            <person name="Wilkins M.J."/>
            <person name="Hettich R.L."/>
            <person name="Lipton M.S."/>
            <person name="Williams K.H."/>
            <person name="Long P.E."/>
            <person name="Banfield J.F."/>
        </authorList>
    </citation>
    <scope>NUCLEOTIDE SEQUENCE [LARGE SCALE GENOMIC DNA]</scope>
</reference>
<proteinExistence type="predicted"/>
<sequence length="162" mass="19598">MCIRKGPAQDWIVNQIVKWKTGLIKELTRKVTWSINIVAEISHSRKTNFDRLIELKKTVNTNESVINKEYFEYHLRRYIHIQDNELCYSAEPDIEEMWKFLFDLISSCLMIWGWIPWYKELEGIIEEKLLASNKFKSDLELIKHIMVFVLMNIWIIDIWTWC</sequence>
<evidence type="ECO:0000313" key="1">
    <source>
        <dbReference type="EMBL" id="EKE26077.1"/>
    </source>
</evidence>
<name>K2FW21_9BACT</name>
<protein>
    <submittedName>
        <fullName evidence="1">Uncharacterized protein</fullName>
    </submittedName>
</protein>
<dbReference type="EMBL" id="AMFJ01000961">
    <property type="protein sequence ID" value="EKE26077.1"/>
    <property type="molecule type" value="Genomic_DNA"/>
</dbReference>